<dbReference type="Proteomes" id="UP000492821">
    <property type="component" value="Unassembled WGS sequence"/>
</dbReference>
<sequence>MMSTLKPHLFAEMLDILATDSWERWSSNTFLSWKLGYSRAICAFALSSVHAYEVVAYLLKNVLTKTSRIDNKYVVFNRNMAYTTHPMSFMMDERHHIKALMRMAGQYCTVVFDGESHTDLCEWQQPIFDGLENNEVISSTLALRNYNVIKTLDRGRKVHDVIALSPSHFFITHKLALIKNGLIKNLIVRPMVRLQLDGFKAWDGLKIERIEFPDNSGGIFRRDVLHPHRPQAAYLKSFIMKTQIVVANVIQMLKRHLFLKELEFSVAMFKNERSYDFDNVADYVLKVVNFRDTVFAKFKRQDPIQEQLESIPRSNLSTESFHTIVQYAYDCSKDDLFQECCDFFIDNQCVIIGTEKFTTFAPSLVARLLEQVVNLIPQFGVLLLCTPGSTGTTHHKITVTGYLLQRGRLCF</sequence>
<keyword evidence="1" id="KW-1185">Reference proteome</keyword>
<evidence type="ECO:0000313" key="1">
    <source>
        <dbReference type="Proteomes" id="UP000492821"/>
    </source>
</evidence>
<reference evidence="2" key="2">
    <citation type="submission" date="2020-10" db="UniProtKB">
        <authorList>
            <consortium name="WormBaseParasite"/>
        </authorList>
    </citation>
    <scope>IDENTIFICATION</scope>
</reference>
<evidence type="ECO:0000313" key="2">
    <source>
        <dbReference type="WBParaSite" id="Pan_g15782.t1"/>
    </source>
</evidence>
<reference evidence="1" key="1">
    <citation type="journal article" date="2013" name="Genetics">
        <title>The draft genome and transcriptome of Panagrellus redivivus are shaped by the harsh demands of a free-living lifestyle.</title>
        <authorList>
            <person name="Srinivasan J."/>
            <person name="Dillman A.R."/>
            <person name="Macchietto M.G."/>
            <person name="Heikkinen L."/>
            <person name="Lakso M."/>
            <person name="Fracchia K.M."/>
            <person name="Antoshechkin I."/>
            <person name="Mortazavi A."/>
            <person name="Wong G."/>
            <person name="Sternberg P.W."/>
        </authorList>
    </citation>
    <scope>NUCLEOTIDE SEQUENCE [LARGE SCALE GENOMIC DNA]</scope>
    <source>
        <strain evidence="1">MT8872</strain>
    </source>
</reference>
<protein>
    <submittedName>
        <fullName evidence="2">DNA-directed RNA polymerase</fullName>
    </submittedName>
</protein>
<accession>A0A7E4V2P3</accession>
<dbReference type="AlphaFoldDB" id="A0A7E4V2P3"/>
<organism evidence="1 2">
    <name type="scientific">Panagrellus redivivus</name>
    <name type="common">Microworm</name>
    <dbReference type="NCBI Taxonomy" id="6233"/>
    <lineage>
        <taxon>Eukaryota</taxon>
        <taxon>Metazoa</taxon>
        <taxon>Ecdysozoa</taxon>
        <taxon>Nematoda</taxon>
        <taxon>Chromadorea</taxon>
        <taxon>Rhabditida</taxon>
        <taxon>Tylenchina</taxon>
        <taxon>Panagrolaimomorpha</taxon>
        <taxon>Panagrolaimoidea</taxon>
        <taxon>Panagrolaimidae</taxon>
        <taxon>Panagrellus</taxon>
    </lineage>
</organism>
<name>A0A7E4V2P3_PANRE</name>
<dbReference type="WBParaSite" id="Pan_g15782.t1">
    <property type="protein sequence ID" value="Pan_g15782.t1"/>
    <property type="gene ID" value="Pan_g15782"/>
</dbReference>
<proteinExistence type="predicted"/>